<evidence type="ECO:0000259" key="10">
    <source>
        <dbReference type="Pfam" id="PF21694"/>
    </source>
</evidence>
<dbReference type="NCBIfam" id="TIGR01128">
    <property type="entry name" value="holA"/>
    <property type="match status" value="1"/>
</dbReference>
<comment type="catalytic activity">
    <reaction evidence="8">
        <text>DNA(n) + a 2'-deoxyribonucleoside 5'-triphosphate = DNA(n+1) + diphosphate</text>
        <dbReference type="Rhea" id="RHEA:22508"/>
        <dbReference type="Rhea" id="RHEA-COMP:17339"/>
        <dbReference type="Rhea" id="RHEA-COMP:17340"/>
        <dbReference type="ChEBI" id="CHEBI:33019"/>
        <dbReference type="ChEBI" id="CHEBI:61560"/>
        <dbReference type="ChEBI" id="CHEBI:173112"/>
        <dbReference type="EC" id="2.7.7.7"/>
    </reaction>
</comment>
<dbReference type="Pfam" id="PF21694">
    <property type="entry name" value="DNA_pol3_delta_C"/>
    <property type="match status" value="1"/>
</dbReference>
<dbReference type="InterPro" id="IPR005790">
    <property type="entry name" value="DNA_polIII_delta"/>
</dbReference>
<evidence type="ECO:0000256" key="4">
    <source>
        <dbReference type="ARBA" id="ARBA00022695"/>
    </source>
</evidence>
<feature type="domain" description="DNA polymerase III delta N-terminal" evidence="9">
    <location>
        <begin position="4"/>
        <end position="126"/>
    </location>
</feature>
<keyword evidence="5" id="KW-0235">DNA replication</keyword>
<dbReference type="Pfam" id="PF06144">
    <property type="entry name" value="DNA_pol3_delta"/>
    <property type="match status" value="1"/>
</dbReference>
<gene>
    <name evidence="11" type="primary">holA</name>
    <name evidence="11" type="ORF">T23_11420</name>
</gene>
<sequence>MAIYTIIGEQVVLCEKKIHELLDKHQINSFDAISYDMRETTIQKAIFDLQTVAFLSPKKAIIIKNPVFLTTKEGKGEQPHDLNVLMDVLEHPKTDNILIIYAPYDKLDDRKKLVKLLKKKSEVFTFETYSEASLKEWAKQKLEKEGVECEPGVLDLLIRLTHAKIDTLLQEIEKIIIYFMDAPSKVLTVEVIHVLVARQLEDNVFLLTDALAKRKIEEAFLIYEDLMTQNEEPLKLLILIANQFRLMSQVIELSQQGYREADIAKTLNVHPYRVKLIHSQSHHFNPKVLKKYLIQLADMDYKIKTGILDKELALELFILNL</sequence>
<evidence type="ECO:0000256" key="7">
    <source>
        <dbReference type="ARBA" id="ARBA00034754"/>
    </source>
</evidence>
<evidence type="ECO:0000256" key="8">
    <source>
        <dbReference type="ARBA" id="ARBA00049244"/>
    </source>
</evidence>
<dbReference type="InterPro" id="IPR008921">
    <property type="entry name" value="DNA_pol3_clamp-load_cplx_C"/>
</dbReference>
<dbReference type="RefSeq" id="WP_338507384.1">
    <property type="nucleotide sequence ID" value="NZ_AP028127.1"/>
</dbReference>
<reference evidence="11" key="1">
    <citation type="journal article" date="2024" name="Int. J. Syst. Evol. Microbiol.">
        <title>Turicibacter faecis sp. nov., isolated from faeces of heart failure mouse model.</title>
        <authorList>
            <person name="Imamura Y."/>
            <person name="Motooka D."/>
            <person name="Nakajima Y."/>
            <person name="Ito S."/>
            <person name="Kitakaze M."/>
            <person name="Iida T."/>
            <person name="Nakamura S."/>
        </authorList>
    </citation>
    <scope>NUCLEOTIDE SEQUENCE</scope>
    <source>
        <strain evidence="11">TC023</strain>
    </source>
</reference>
<keyword evidence="12" id="KW-1185">Reference proteome</keyword>
<dbReference type="Gene3D" id="1.10.8.60">
    <property type="match status" value="1"/>
</dbReference>
<evidence type="ECO:0000313" key="11">
    <source>
        <dbReference type="EMBL" id="BEH91040.1"/>
    </source>
</evidence>
<keyword evidence="6" id="KW-0239">DNA-directed DNA polymerase</keyword>
<evidence type="ECO:0000313" key="12">
    <source>
        <dbReference type="Proteomes" id="UP001432099"/>
    </source>
</evidence>
<dbReference type="Gene3D" id="3.40.50.300">
    <property type="entry name" value="P-loop containing nucleotide triphosphate hydrolases"/>
    <property type="match status" value="1"/>
</dbReference>
<dbReference type="EMBL" id="AP028127">
    <property type="protein sequence ID" value="BEH91040.1"/>
    <property type="molecule type" value="Genomic_DNA"/>
</dbReference>
<keyword evidence="3" id="KW-0808">Transferase</keyword>
<dbReference type="InterPro" id="IPR010372">
    <property type="entry name" value="DNA_pol3_delta_N"/>
</dbReference>
<protein>
    <recommendedName>
        <fullName evidence="2">DNA polymerase III subunit delta</fullName>
        <ecNumber evidence="1">2.7.7.7</ecNumber>
    </recommendedName>
</protein>
<dbReference type="SUPFAM" id="SSF48019">
    <property type="entry name" value="post-AAA+ oligomerization domain-like"/>
    <property type="match status" value="1"/>
</dbReference>
<dbReference type="EC" id="2.7.7.7" evidence="1"/>
<dbReference type="PANTHER" id="PTHR34388">
    <property type="entry name" value="DNA POLYMERASE III SUBUNIT DELTA"/>
    <property type="match status" value="1"/>
</dbReference>
<accession>A0ABM8IIH5</accession>
<organism evidence="11 12">
    <name type="scientific">Turicibacter faecis</name>
    <dbReference type="NCBI Taxonomy" id="2963365"/>
    <lineage>
        <taxon>Bacteria</taxon>
        <taxon>Bacillati</taxon>
        <taxon>Bacillota</taxon>
        <taxon>Erysipelotrichia</taxon>
        <taxon>Erysipelotrichales</taxon>
        <taxon>Turicibacteraceae</taxon>
        <taxon>Turicibacter</taxon>
    </lineage>
</organism>
<evidence type="ECO:0000256" key="3">
    <source>
        <dbReference type="ARBA" id="ARBA00022679"/>
    </source>
</evidence>
<proteinExistence type="inferred from homology"/>
<feature type="domain" description="DNA polymerase III delta subunit-like C-terminal" evidence="10">
    <location>
        <begin position="201"/>
        <end position="321"/>
    </location>
</feature>
<evidence type="ECO:0000256" key="5">
    <source>
        <dbReference type="ARBA" id="ARBA00022705"/>
    </source>
</evidence>
<comment type="similarity">
    <text evidence="7">Belongs to the DNA polymerase HolA subunit family.</text>
</comment>
<evidence type="ECO:0000256" key="2">
    <source>
        <dbReference type="ARBA" id="ARBA00017703"/>
    </source>
</evidence>
<dbReference type="PANTHER" id="PTHR34388:SF1">
    <property type="entry name" value="DNA POLYMERASE III SUBUNIT DELTA"/>
    <property type="match status" value="1"/>
</dbReference>
<keyword evidence="4" id="KW-0548">Nucleotidyltransferase</keyword>
<evidence type="ECO:0000256" key="6">
    <source>
        <dbReference type="ARBA" id="ARBA00022932"/>
    </source>
</evidence>
<dbReference type="Proteomes" id="UP001432099">
    <property type="component" value="Chromosome"/>
</dbReference>
<evidence type="ECO:0000259" key="9">
    <source>
        <dbReference type="Pfam" id="PF06144"/>
    </source>
</evidence>
<evidence type="ECO:0000256" key="1">
    <source>
        <dbReference type="ARBA" id="ARBA00012417"/>
    </source>
</evidence>
<dbReference type="InterPro" id="IPR027417">
    <property type="entry name" value="P-loop_NTPase"/>
</dbReference>
<dbReference type="InterPro" id="IPR048466">
    <property type="entry name" value="DNA_pol3_delta-like_C"/>
</dbReference>
<dbReference type="Gene3D" id="1.20.272.10">
    <property type="match status" value="1"/>
</dbReference>
<dbReference type="SUPFAM" id="SSF52540">
    <property type="entry name" value="P-loop containing nucleoside triphosphate hydrolases"/>
    <property type="match status" value="1"/>
</dbReference>
<name>A0ABM8IIH5_9FIRM</name>